<protein>
    <submittedName>
        <fullName evidence="2">Golgi to ER traffic protein 4</fullName>
    </submittedName>
</protein>
<dbReference type="Pfam" id="PF04190">
    <property type="entry name" value="GET4"/>
    <property type="match status" value="1"/>
</dbReference>
<dbReference type="EMBL" id="LXFE01000118">
    <property type="protein sequence ID" value="OLL27149.1"/>
    <property type="molecule type" value="Genomic_DNA"/>
</dbReference>
<comment type="caution">
    <text evidence="2">The sequence shown here is derived from an EMBL/GenBank/DDBJ whole genome shotgun (WGS) entry which is preliminary data.</text>
</comment>
<sequence length="155" mass="17889">MLYEWHKEDEAHTAPQYIGRAVLQYLRLQNIEFATKSLDIFVQLLKQNESLPNQELSSSQSEMVVFPTFPLLNFLRLLVCSAQRQSYDLYSKLKSHYQTAIDESPNWNENMTKIAEIHFGQRPARQNNMLSDLLGMLAPPISKPTSTSVKQDDLD</sequence>
<dbReference type="OrthoDB" id="10252405at2759"/>
<accession>A0A1U7LWZ5</accession>
<dbReference type="Proteomes" id="UP000186594">
    <property type="component" value="Unassembled WGS sequence"/>
</dbReference>
<keyword evidence="3" id="KW-1185">Reference proteome</keyword>
<dbReference type="Gene3D" id="1.25.40.10">
    <property type="entry name" value="Tetratricopeptide repeat domain"/>
    <property type="match status" value="1"/>
</dbReference>
<comment type="similarity">
    <text evidence="1">Belongs to the GET4 family.</text>
</comment>
<evidence type="ECO:0000313" key="2">
    <source>
        <dbReference type="EMBL" id="OLL27149.1"/>
    </source>
</evidence>
<dbReference type="InterPro" id="IPR011990">
    <property type="entry name" value="TPR-like_helical_dom_sf"/>
</dbReference>
<dbReference type="PANTHER" id="PTHR12875:SF0">
    <property type="entry name" value="GOLGI TO ER TRAFFIC PROTEIN 4 HOMOLOG"/>
    <property type="match status" value="1"/>
</dbReference>
<dbReference type="AlphaFoldDB" id="A0A1U7LWZ5"/>
<dbReference type="GO" id="GO:0072380">
    <property type="term" value="C:TRC complex"/>
    <property type="evidence" value="ECO:0007669"/>
    <property type="project" value="TreeGrafter"/>
</dbReference>
<dbReference type="STRING" id="1198029.A0A1U7LWZ5"/>
<organism evidence="2 3">
    <name type="scientific">Neolecta irregularis (strain DAH-3)</name>
    <dbReference type="NCBI Taxonomy" id="1198029"/>
    <lineage>
        <taxon>Eukaryota</taxon>
        <taxon>Fungi</taxon>
        <taxon>Dikarya</taxon>
        <taxon>Ascomycota</taxon>
        <taxon>Taphrinomycotina</taxon>
        <taxon>Neolectales</taxon>
        <taxon>Neolectaceae</taxon>
        <taxon>Neolecta</taxon>
    </lineage>
</organism>
<dbReference type="PANTHER" id="PTHR12875">
    <property type="entry name" value="GOLGI TO ER TRAFFIC PROTEIN 4 HOMOLOG"/>
    <property type="match status" value="1"/>
</dbReference>
<name>A0A1U7LWZ5_NEOID</name>
<proteinExistence type="inferred from homology"/>
<evidence type="ECO:0000313" key="3">
    <source>
        <dbReference type="Proteomes" id="UP000186594"/>
    </source>
</evidence>
<gene>
    <name evidence="2" type="ORF">NEOLI_001945</name>
</gene>
<dbReference type="GO" id="GO:0045048">
    <property type="term" value="P:protein insertion into ER membrane"/>
    <property type="evidence" value="ECO:0007669"/>
    <property type="project" value="InterPro"/>
</dbReference>
<reference evidence="2 3" key="1">
    <citation type="submission" date="2016-04" db="EMBL/GenBank/DDBJ databases">
        <title>Evolutionary innovation and constraint leading to complex multicellularity in the Ascomycota.</title>
        <authorList>
            <person name="Cisse O."/>
            <person name="Nguyen A."/>
            <person name="Hewitt D.A."/>
            <person name="Jedd G."/>
            <person name="Stajich J.E."/>
        </authorList>
    </citation>
    <scope>NUCLEOTIDE SEQUENCE [LARGE SCALE GENOMIC DNA]</scope>
    <source>
        <strain evidence="2 3">DAH-3</strain>
    </source>
</reference>
<dbReference type="InterPro" id="IPR007317">
    <property type="entry name" value="GET4"/>
</dbReference>
<evidence type="ECO:0000256" key="1">
    <source>
        <dbReference type="ARBA" id="ARBA00005351"/>
    </source>
</evidence>